<feature type="transmembrane region" description="Helical" evidence="8">
    <location>
        <begin position="273"/>
        <end position="296"/>
    </location>
</feature>
<dbReference type="InterPro" id="IPR011541">
    <property type="entry name" value="Ni/Co_transpt_high_affinity"/>
</dbReference>
<evidence type="ECO:0000256" key="1">
    <source>
        <dbReference type="ARBA" id="ARBA00004127"/>
    </source>
</evidence>
<keyword evidence="5 8" id="KW-0812">Transmembrane</keyword>
<organism evidence="10 11">
    <name type="scientific">Hyaloscypha hepaticicola</name>
    <dbReference type="NCBI Taxonomy" id="2082293"/>
    <lineage>
        <taxon>Eukaryota</taxon>
        <taxon>Fungi</taxon>
        <taxon>Dikarya</taxon>
        <taxon>Ascomycota</taxon>
        <taxon>Pezizomycotina</taxon>
        <taxon>Leotiomycetes</taxon>
        <taxon>Helotiales</taxon>
        <taxon>Hyaloscyphaceae</taxon>
        <taxon>Hyaloscypha</taxon>
    </lineage>
</organism>
<dbReference type="Proteomes" id="UP000235672">
    <property type="component" value="Unassembled WGS sequence"/>
</dbReference>
<feature type="transmembrane region" description="Helical" evidence="8">
    <location>
        <begin position="186"/>
        <end position="205"/>
    </location>
</feature>
<dbReference type="GO" id="GO:0015099">
    <property type="term" value="F:nickel cation transmembrane transporter activity"/>
    <property type="evidence" value="ECO:0007669"/>
    <property type="project" value="UniProtKB-UniRule"/>
</dbReference>
<feature type="compositionally biased region" description="Basic and acidic residues" evidence="9">
    <location>
        <begin position="310"/>
        <end position="326"/>
    </location>
</feature>
<dbReference type="AlphaFoldDB" id="A0A2J6PF34"/>
<feature type="transmembrane region" description="Helical" evidence="8">
    <location>
        <begin position="152"/>
        <end position="174"/>
    </location>
</feature>
<dbReference type="PANTHER" id="PTHR31611">
    <property type="entry name" value="HIGH-AFFINITY NICKEL TRANSPORT PROTEIN NIC1"/>
    <property type="match status" value="1"/>
</dbReference>
<feature type="transmembrane region" description="Helical" evidence="8">
    <location>
        <begin position="81"/>
        <end position="104"/>
    </location>
</feature>
<evidence type="ECO:0000256" key="6">
    <source>
        <dbReference type="ARBA" id="ARBA00022989"/>
    </source>
</evidence>
<accession>A0A2J6PF34</accession>
<feature type="non-terminal residue" evidence="10">
    <location>
        <position position="1"/>
    </location>
</feature>
<keyword evidence="6 8" id="KW-1133">Transmembrane helix</keyword>
<evidence type="ECO:0000256" key="2">
    <source>
        <dbReference type="ARBA" id="ARBA00010892"/>
    </source>
</evidence>
<dbReference type="GO" id="GO:0005886">
    <property type="term" value="C:plasma membrane"/>
    <property type="evidence" value="ECO:0007669"/>
    <property type="project" value="UniProtKB-SubCell"/>
</dbReference>
<evidence type="ECO:0000313" key="10">
    <source>
        <dbReference type="EMBL" id="PMD12652.1"/>
    </source>
</evidence>
<evidence type="ECO:0000256" key="3">
    <source>
        <dbReference type="ARBA" id="ARBA00022448"/>
    </source>
</evidence>
<evidence type="ECO:0000256" key="4">
    <source>
        <dbReference type="ARBA" id="ARBA00022596"/>
    </source>
</evidence>
<keyword evidence="11" id="KW-1185">Reference proteome</keyword>
<gene>
    <name evidence="10" type="ORF">NA56DRAFT_586848</name>
</gene>
<comment type="subcellular location">
    <subcellularLocation>
        <location evidence="8">Cell membrane</location>
        <topology evidence="8">Multi-pass membrane protein</topology>
    </subcellularLocation>
    <subcellularLocation>
        <location evidence="1">Endomembrane system</location>
        <topology evidence="1">Multi-pass membrane protein</topology>
    </subcellularLocation>
</comment>
<comment type="similarity">
    <text evidence="2 8">Belongs to the NiCoT transporter (TC 2.A.52) family.</text>
</comment>
<reference evidence="10 11" key="1">
    <citation type="submission" date="2016-05" db="EMBL/GenBank/DDBJ databases">
        <title>A degradative enzymes factory behind the ericoid mycorrhizal symbiosis.</title>
        <authorList>
            <consortium name="DOE Joint Genome Institute"/>
            <person name="Martino E."/>
            <person name="Morin E."/>
            <person name="Grelet G."/>
            <person name="Kuo A."/>
            <person name="Kohler A."/>
            <person name="Daghino S."/>
            <person name="Barry K."/>
            <person name="Choi C."/>
            <person name="Cichocki N."/>
            <person name="Clum A."/>
            <person name="Copeland A."/>
            <person name="Hainaut M."/>
            <person name="Haridas S."/>
            <person name="Labutti K."/>
            <person name="Lindquist E."/>
            <person name="Lipzen A."/>
            <person name="Khouja H.-R."/>
            <person name="Murat C."/>
            <person name="Ohm R."/>
            <person name="Olson A."/>
            <person name="Spatafora J."/>
            <person name="Veneault-Fourrey C."/>
            <person name="Henrissat B."/>
            <person name="Grigoriev I."/>
            <person name="Martin F."/>
            <person name="Perotto S."/>
        </authorList>
    </citation>
    <scope>NUCLEOTIDE SEQUENCE [LARGE SCALE GENOMIC DNA]</scope>
    <source>
        <strain evidence="10 11">UAMH 7357</strain>
    </source>
</reference>
<proteinExistence type="inferred from homology"/>
<dbReference type="GO" id="GO:0012505">
    <property type="term" value="C:endomembrane system"/>
    <property type="evidence" value="ECO:0007669"/>
    <property type="project" value="UniProtKB-SubCell"/>
</dbReference>
<evidence type="ECO:0000256" key="8">
    <source>
        <dbReference type="RuleBase" id="RU362101"/>
    </source>
</evidence>
<dbReference type="EMBL" id="KZ613545">
    <property type="protein sequence ID" value="PMD12652.1"/>
    <property type="molecule type" value="Genomic_DNA"/>
</dbReference>
<evidence type="ECO:0000256" key="5">
    <source>
        <dbReference type="ARBA" id="ARBA00022692"/>
    </source>
</evidence>
<dbReference type="Pfam" id="PF03824">
    <property type="entry name" value="NicO"/>
    <property type="match status" value="1"/>
</dbReference>
<name>A0A2J6PF34_9HELO</name>
<keyword evidence="3 8" id="KW-0813">Transport</keyword>
<dbReference type="STRING" id="1745343.A0A2J6PF34"/>
<dbReference type="InterPro" id="IPR004688">
    <property type="entry name" value="Ni/Co_transpt"/>
</dbReference>
<sequence>LVSTAFLAYILGLRHNLGADHISIRIPIMGKDVWKSGRRPITIGMLFSLGHSTIVIITSIVVAATAAAVRDKFDNYGHIGGIVGSSVSASSLIILGIMNVFILYKLIKDLKKAINSHPSRHRDFKVTGAGCLVNIFRKMFKLIDRQKRLWKLYSLGVMFGLGFDTSSEVALLGISSIQAAKGPSMWLILIFPILFTASMCLLDKTDGALMIALYTSTALARDQIAILYYSTVLTIITIVVAIVVGVIQLLTLIRNVTEPTWRFWDGVEVVEDHYDVIGLGICASFLVFGGISVIMYRPWRRYIDRREQGVDEERPKEGSVERDALLRGEGSIEGYDEGLEEDTSLHRSGEIHFNRFD</sequence>
<keyword evidence="7 8" id="KW-0472">Membrane</keyword>
<keyword evidence="4" id="KW-0533">Nickel</keyword>
<protein>
    <recommendedName>
        <fullName evidence="8">Nickel/cobalt efflux system</fullName>
    </recommendedName>
</protein>
<dbReference type="PANTHER" id="PTHR31611:SF0">
    <property type="entry name" value="HIGH-AFFINITY NICKEL TRANSPORT PROTEIN NIC1"/>
    <property type="match status" value="1"/>
</dbReference>
<evidence type="ECO:0000256" key="7">
    <source>
        <dbReference type="ARBA" id="ARBA00023136"/>
    </source>
</evidence>
<feature type="region of interest" description="Disordered" evidence="9">
    <location>
        <begin position="310"/>
        <end position="348"/>
    </location>
</feature>
<feature type="transmembrane region" description="Helical" evidence="8">
    <location>
        <begin position="45"/>
        <end position="69"/>
    </location>
</feature>
<evidence type="ECO:0000313" key="11">
    <source>
        <dbReference type="Proteomes" id="UP000235672"/>
    </source>
</evidence>
<dbReference type="OrthoDB" id="5197598at2759"/>
<feature type="transmembrane region" description="Helical" evidence="8">
    <location>
        <begin position="226"/>
        <end position="253"/>
    </location>
</feature>
<evidence type="ECO:0000256" key="9">
    <source>
        <dbReference type="SAM" id="MobiDB-lite"/>
    </source>
</evidence>